<reference evidence="2 3" key="1">
    <citation type="submission" date="2018-11" db="EMBL/GenBank/DDBJ databases">
        <title>Photobacterium sp. BEI247 sp. nov., a marine bacterium isolated from Yongle Blue Hole in the South China Sea.</title>
        <authorList>
            <person name="Wang X."/>
        </authorList>
    </citation>
    <scope>NUCLEOTIDE SEQUENCE [LARGE SCALE GENOMIC DNA]</scope>
    <source>
        <strain evidence="3">BEI247</strain>
    </source>
</reference>
<accession>A0A444JPG5</accession>
<feature type="compositionally biased region" description="Low complexity" evidence="1">
    <location>
        <begin position="101"/>
        <end position="110"/>
    </location>
</feature>
<evidence type="ECO:0000313" key="3">
    <source>
        <dbReference type="Proteomes" id="UP000287563"/>
    </source>
</evidence>
<sequence length="143" mass="15761">MAKDSNGWPVRKTINPTLGGKRCNCSDILTIHQARGKRKKFLYSMCDNCGTDQRTGPRIQERFKQYFATMAELTASEEANQTDDKPTLAEPEVVPADNKPTVEPEQTETPTEPEPDKKPSAWRVILTGVILGGLTGGAITRLS</sequence>
<dbReference type="OrthoDB" id="6307645at2"/>
<gene>
    <name evidence="2" type="ORF">EDI28_14650</name>
</gene>
<comment type="caution">
    <text evidence="2">The sequence shown here is derived from an EMBL/GenBank/DDBJ whole genome shotgun (WGS) entry which is preliminary data.</text>
</comment>
<dbReference type="Proteomes" id="UP000287563">
    <property type="component" value="Unassembled WGS sequence"/>
</dbReference>
<name>A0A444JPG5_9GAMM</name>
<dbReference type="AlphaFoldDB" id="A0A444JPG5"/>
<evidence type="ECO:0000313" key="2">
    <source>
        <dbReference type="EMBL" id="RWX54975.1"/>
    </source>
</evidence>
<organism evidence="2 3">
    <name type="scientific">Photobacterium chitinilyticum</name>
    <dbReference type="NCBI Taxonomy" id="2485123"/>
    <lineage>
        <taxon>Bacteria</taxon>
        <taxon>Pseudomonadati</taxon>
        <taxon>Pseudomonadota</taxon>
        <taxon>Gammaproteobacteria</taxon>
        <taxon>Vibrionales</taxon>
        <taxon>Vibrionaceae</taxon>
        <taxon>Photobacterium</taxon>
    </lineage>
</organism>
<protein>
    <submittedName>
        <fullName evidence="2">Uncharacterized protein</fullName>
    </submittedName>
</protein>
<evidence type="ECO:0000256" key="1">
    <source>
        <dbReference type="SAM" id="MobiDB-lite"/>
    </source>
</evidence>
<proteinExistence type="predicted"/>
<keyword evidence="3" id="KW-1185">Reference proteome</keyword>
<feature type="region of interest" description="Disordered" evidence="1">
    <location>
        <begin position="74"/>
        <end position="121"/>
    </location>
</feature>
<dbReference type="EMBL" id="RJLM01000005">
    <property type="protein sequence ID" value="RWX54975.1"/>
    <property type="molecule type" value="Genomic_DNA"/>
</dbReference>
<dbReference type="RefSeq" id="WP_128784599.1">
    <property type="nucleotide sequence ID" value="NZ_RJLM01000005.1"/>
</dbReference>